<evidence type="ECO:0000256" key="1">
    <source>
        <dbReference type="SAM" id="MobiDB-lite"/>
    </source>
</evidence>
<dbReference type="EMBL" id="BOOB01000012">
    <property type="protein sequence ID" value="GIH31521.1"/>
    <property type="molecule type" value="Genomic_DNA"/>
</dbReference>
<name>A0ABQ4F9L5_9ACTN</name>
<reference evidence="2 3" key="1">
    <citation type="submission" date="2021-01" db="EMBL/GenBank/DDBJ databases">
        <title>Whole genome shotgun sequence of Microbispora amethystogenes NBRC 101907.</title>
        <authorList>
            <person name="Komaki H."/>
            <person name="Tamura T."/>
        </authorList>
    </citation>
    <scope>NUCLEOTIDE SEQUENCE [LARGE SCALE GENOMIC DNA]</scope>
    <source>
        <strain evidence="2 3">NBRC 101907</strain>
    </source>
</reference>
<proteinExistence type="predicted"/>
<comment type="caution">
    <text evidence="2">The sequence shown here is derived from an EMBL/GenBank/DDBJ whole genome shotgun (WGS) entry which is preliminary data.</text>
</comment>
<sequence>MSIRPCHGTTWAKRCRPDRLPAAYRRTHGIRYFHGCYSLGDDLLWGITHAAALPHVRGSPALGVLRRLRPVCAFGRRRAYPHPNPSGRRAAGERTQTVPTFAVVRSTG</sequence>
<accession>A0ABQ4F9L5</accession>
<dbReference type="Proteomes" id="UP000651728">
    <property type="component" value="Unassembled WGS sequence"/>
</dbReference>
<protein>
    <submittedName>
        <fullName evidence="2">Uncharacterized protein</fullName>
    </submittedName>
</protein>
<feature type="region of interest" description="Disordered" evidence="1">
    <location>
        <begin position="79"/>
        <end position="99"/>
    </location>
</feature>
<evidence type="ECO:0000313" key="3">
    <source>
        <dbReference type="Proteomes" id="UP000651728"/>
    </source>
</evidence>
<keyword evidence="3" id="KW-1185">Reference proteome</keyword>
<organism evidence="2 3">
    <name type="scientific">Microbispora amethystogenes</name>
    <dbReference type="NCBI Taxonomy" id="1427754"/>
    <lineage>
        <taxon>Bacteria</taxon>
        <taxon>Bacillati</taxon>
        <taxon>Actinomycetota</taxon>
        <taxon>Actinomycetes</taxon>
        <taxon>Streptosporangiales</taxon>
        <taxon>Streptosporangiaceae</taxon>
        <taxon>Microbispora</taxon>
    </lineage>
</organism>
<evidence type="ECO:0000313" key="2">
    <source>
        <dbReference type="EMBL" id="GIH31521.1"/>
    </source>
</evidence>
<gene>
    <name evidence="2" type="ORF">Mam01_16850</name>
</gene>